<feature type="signal peptide" evidence="1">
    <location>
        <begin position="1"/>
        <end position="20"/>
    </location>
</feature>
<reference evidence="4" key="1">
    <citation type="submission" date="2016-04" db="EMBL/GenBank/DDBJ databases">
        <authorList>
            <person name="Chen L."/>
            <person name="Zhuang W."/>
            <person name="Wang G."/>
        </authorList>
    </citation>
    <scope>NUCLEOTIDE SEQUENCE [LARGE SCALE GENOMIC DNA]</scope>
    <source>
        <strain evidence="4">17621</strain>
    </source>
</reference>
<sequence length="185" mass="21175">MIRSIFLVVWCSLVSLYVTAQEGFPVPVGNASQLFYLQRTSNTNTIVYELNYKKGILDEDNPVHVFWIRYAEKGQRAELSWIQRVFAYGVKVKLLSDSSYRIRLVSYAGYSMYLKKGADKKYHLYAPINGRQMILNRIFVKITGGSMWSPDIEYFEVSGTDPASGKPVAERKKVLTNEIKESDGH</sequence>
<name>A0A1V9E1M0_9BACT</name>
<dbReference type="RefSeq" id="WP_081204494.1">
    <property type="nucleotide sequence ID" value="NZ_FOCZ01000003.1"/>
</dbReference>
<dbReference type="STRING" id="354355.SAMN05660816_02224"/>
<evidence type="ECO:0000313" key="4">
    <source>
        <dbReference type="Proteomes" id="UP000192610"/>
    </source>
</evidence>
<dbReference type="Pfam" id="PF16117">
    <property type="entry name" value="DUF4833"/>
    <property type="match status" value="1"/>
</dbReference>
<feature type="chain" id="PRO_5010712424" evidence="1">
    <location>
        <begin position="21"/>
        <end position="185"/>
    </location>
</feature>
<accession>A0A1V9E1M0</accession>
<evidence type="ECO:0000256" key="1">
    <source>
        <dbReference type="SAM" id="SignalP"/>
    </source>
</evidence>
<dbReference type="InterPro" id="IPR032269">
    <property type="entry name" value="DUF4833"/>
</dbReference>
<protein>
    <submittedName>
        <fullName evidence="3">DUF4833 domain-containing protein</fullName>
    </submittedName>
</protein>
<comment type="caution">
    <text evidence="3">The sequence shown here is derived from an EMBL/GenBank/DDBJ whole genome shotgun (WGS) entry which is preliminary data.</text>
</comment>
<proteinExistence type="predicted"/>
<dbReference type="EMBL" id="LVXG01000078">
    <property type="protein sequence ID" value="OQP39992.1"/>
    <property type="molecule type" value="Genomic_DNA"/>
</dbReference>
<dbReference type="Proteomes" id="UP000192610">
    <property type="component" value="Unassembled WGS sequence"/>
</dbReference>
<gene>
    <name evidence="3" type="ORF">A4H97_17395</name>
</gene>
<feature type="domain" description="DUF4833" evidence="2">
    <location>
        <begin position="35"/>
        <end position="171"/>
    </location>
</feature>
<dbReference type="AlphaFoldDB" id="A0A1V9E1M0"/>
<evidence type="ECO:0000259" key="2">
    <source>
        <dbReference type="Pfam" id="PF16117"/>
    </source>
</evidence>
<dbReference type="OrthoDB" id="9785831at2"/>
<organism evidence="3 4">
    <name type="scientific">Niastella yeongjuensis</name>
    <dbReference type="NCBI Taxonomy" id="354355"/>
    <lineage>
        <taxon>Bacteria</taxon>
        <taxon>Pseudomonadati</taxon>
        <taxon>Bacteroidota</taxon>
        <taxon>Chitinophagia</taxon>
        <taxon>Chitinophagales</taxon>
        <taxon>Chitinophagaceae</taxon>
        <taxon>Niastella</taxon>
    </lineage>
</organism>
<keyword evidence="1" id="KW-0732">Signal</keyword>
<evidence type="ECO:0000313" key="3">
    <source>
        <dbReference type="EMBL" id="OQP39992.1"/>
    </source>
</evidence>
<keyword evidence="4" id="KW-1185">Reference proteome</keyword>